<comment type="caution">
    <text evidence="2">The sequence shown here is derived from an EMBL/GenBank/DDBJ whole genome shotgun (WGS) entry which is preliminary data.</text>
</comment>
<protein>
    <recommendedName>
        <fullName evidence="4">Alcohol dehydrogenase small subunit</fullName>
    </recommendedName>
</protein>
<gene>
    <name evidence="2" type="ORF">ATPR_2961</name>
</gene>
<evidence type="ECO:0000313" key="2">
    <source>
        <dbReference type="EMBL" id="GAA09957.1"/>
    </source>
</evidence>
<dbReference type="EMBL" id="BABS01000143">
    <property type="protein sequence ID" value="GAA09957.1"/>
    <property type="molecule type" value="Genomic_DNA"/>
</dbReference>
<reference evidence="2 3" key="1">
    <citation type="journal article" date="2011" name="Biochem. Biophys. Res. Commun.">
        <title>Increased number of Arginine-based salt bridges contributes to the thermotolerance of thermotolerant acetic acid bacteria, Acetobacter tropicalis SKU1100.</title>
        <authorList>
            <person name="Matsutani M."/>
            <person name="Hirakawa H."/>
            <person name="Nishikura M."/>
            <person name="Soemphol W."/>
            <person name="Ali I.A.I."/>
            <person name="Yakushi T."/>
            <person name="Matsushita K."/>
        </authorList>
    </citation>
    <scope>NUCLEOTIDE SEQUENCE [LARGE SCALE GENOMIC DNA]</scope>
    <source>
        <strain evidence="2 3">NBRC 101654</strain>
    </source>
</reference>
<name>F7VHW2_9PROT</name>
<evidence type="ECO:0000256" key="1">
    <source>
        <dbReference type="SAM" id="SignalP"/>
    </source>
</evidence>
<evidence type="ECO:0000313" key="3">
    <source>
        <dbReference type="Proteomes" id="UP000004319"/>
    </source>
</evidence>
<organism evidence="2 3">
    <name type="scientific">Acetobacter tropicalis NBRC 101654</name>
    <dbReference type="NCBI Taxonomy" id="749388"/>
    <lineage>
        <taxon>Bacteria</taxon>
        <taxon>Pseudomonadati</taxon>
        <taxon>Pseudomonadota</taxon>
        <taxon>Alphaproteobacteria</taxon>
        <taxon>Acetobacterales</taxon>
        <taxon>Acetobacteraceae</taxon>
        <taxon>Acetobacter</taxon>
    </lineage>
</organism>
<dbReference type="AlphaFoldDB" id="F7VHW2"/>
<keyword evidence="1" id="KW-0732">Signal</keyword>
<accession>F7VHW2</accession>
<feature type="chain" id="PRO_5003364126" description="Alcohol dehydrogenase small subunit" evidence="1">
    <location>
        <begin position="38"/>
        <end position="157"/>
    </location>
</feature>
<dbReference type="Proteomes" id="UP000004319">
    <property type="component" value="Unassembled WGS sequence"/>
</dbReference>
<evidence type="ECO:0008006" key="4">
    <source>
        <dbReference type="Google" id="ProtNLM"/>
    </source>
</evidence>
<feature type="signal peptide" evidence="1">
    <location>
        <begin position="1"/>
        <end position="37"/>
    </location>
</feature>
<proteinExistence type="predicted"/>
<sequence length="157" mass="16286">MFMSAFRPVFKAAAALALSGCATLVALAPLAPQQAHAAKTLKVPAVPPPMTAATAAPGVLDYDGIPNVEHASPANVAGLMAYCYSHKLVTDTTVRSLGRKLAARPGVATNPAYAWGGKGRLELGGKTMFDVTTLNRDQRAAVCSRSALRGPDLLKSK</sequence>